<evidence type="ECO:0000313" key="4">
    <source>
        <dbReference type="Proteomes" id="UP001163882"/>
    </source>
</evidence>
<protein>
    <submittedName>
        <fullName evidence="2">Uncharacterized protein</fullName>
    </submittedName>
</protein>
<evidence type="ECO:0000313" key="3">
    <source>
        <dbReference type="EMBL" id="UYQ72628.1"/>
    </source>
</evidence>
<gene>
    <name evidence="3" type="ORF">OF122_02255</name>
    <name evidence="2" type="ORF">OF122_14040</name>
</gene>
<dbReference type="Proteomes" id="UP001163882">
    <property type="component" value="Chromosome"/>
</dbReference>
<feature type="transmembrane region" description="Helical" evidence="1">
    <location>
        <begin position="16"/>
        <end position="40"/>
    </location>
</feature>
<evidence type="ECO:0000256" key="1">
    <source>
        <dbReference type="SAM" id="Phobius"/>
    </source>
</evidence>
<name>A0ABY6IKP0_9HYPH</name>
<keyword evidence="1" id="KW-1133">Transmembrane helix</keyword>
<dbReference type="EMBL" id="CP107716">
    <property type="protein sequence ID" value="UYQ71162.1"/>
    <property type="molecule type" value="Genomic_DNA"/>
</dbReference>
<organism evidence="2 4">
    <name type="scientific">Pelagibacterium flavum</name>
    <dbReference type="NCBI Taxonomy" id="2984530"/>
    <lineage>
        <taxon>Bacteria</taxon>
        <taxon>Pseudomonadati</taxon>
        <taxon>Pseudomonadota</taxon>
        <taxon>Alphaproteobacteria</taxon>
        <taxon>Hyphomicrobiales</taxon>
        <taxon>Devosiaceae</taxon>
        <taxon>Pelagibacterium</taxon>
    </lineage>
</organism>
<keyword evidence="1" id="KW-0472">Membrane</keyword>
<reference evidence="2" key="1">
    <citation type="submission" date="2022-10" db="EMBL/GenBank/DDBJ databases">
        <title>YIM 151497 complete genome.</title>
        <authorList>
            <person name="Chen X."/>
        </authorList>
    </citation>
    <scope>NUCLEOTIDE SEQUENCE</scope>
    <source>
        <strain evidence="2">YIM 151497</strain>
    </source>
</reference>
<keyword evidence="1" id="KW-0812">Transmembrane</keyword>
<sequence length="67" mass="6802">MGDGTPAPKRIRTRTYVILGIGIATALFVGANAHLVFVAFSSQPACVDHVKVGESGAGQLSAAKSSC</sequence>
<accession>A0ABY6IKP0</accession>
<proteinExistence type="predicted"/>
<keyword evidence="4" id="KW-1185">Reference proteome</keyword>
<dbReference type="EMBL" id="CP107716">
    <property type="protein sequence ID" value="UYQ72628.1"/>
    <property type="molecule type" value="Genomic_DNA"/>
</dbReference>
<evidence type="ECO:0000313" key="2">
    <source>
        <dbReference type="EMBL" id="UYQ71162.1"/>
    </source>
</evidence>